<feature type="domain" description="Type II methyltransferase M.TaqI-like" evidence="7">
    <location>
        <begin position="313"/>
        <end position="481"/>
    </location>
</feature>
<evidence type="ECO:0000256" key="4">
    <source>
        <dbReference type="ARBA" id="ARBA00022691"/>
    </source>
</evidence>
<evidence type="ECO:0000259" key="7">
    <source>
        <dbReference type="Pfam" id="PF07669"/>
    </source>
</evidence>
<name>A0ABP6TWQ6_9ACTN</name>
<keyword evidence="2" id="KW-0489">Methyltransferase</keyword>
<reference evidence="10" key="1">
    <citation type="journal article" date="2019" name="Int. J. Syst. Evol. Microbiol.">
        <title>The Global Catalogue of Microorganisms (GCM) 10K type strain sequencing project: providing services to taxonomists for standard genome sequencing and annotation.</title>
        <authorList>
            <consortium name="The Broad Institute Genomics Platform"/>
            <consortium name="The Broad Institute Genome Sequencing Center for Infectious Disease"/>
            <person name="Wu L."/>
            <person name="Ma J."/>
        </authorList>
    </citation>
    <scope>NUCLEOTIDE SEQUENCE [LARGE SCALE GENOMIC DNA]</scope>
    <source>
        <strain evidence="10">JCM 4816</strain>
    </source>
</reference>
<keyword evidence="3" id="KW-0808">Transferase</keyword>
<dbReference type="InterPro" id="IPR011639">
    <property type="entry name" value="MethylTrfase_TaqI-like_dom"/>
</dbReference>
<evidence type="ECO:0000313" key="9">
    <source>
        <dbReference type="EMBL" id="GAA3498897.1"/>
    </source>
</evidence>
<evidence type="ECO:0000256" key="6">
    <source>
        <dbReference type="SAM" id="MobiDB-lite"/>
    </source>
</evidence>
<protein>
    <recommendedName>
        <fullName evidence="1">site-specific DNA-methyltransferase (adenine-specific)</fullName>
        <ecNumber evidence="1">2.1.1.72</ecNumber>
    </recommendedName>
</protein>
<dbReference type="PRINTS" id="PR00507">
    <property type="entry name" value="N12N6MTFRASE"/>
</dbReference>
<dbReference type="NCBIfam" id="NF033451">
    <property type="entry name" value="BREX_2_MTaseX"/>
    <property type="match status" value="1"/>
</dbReference>
<keyword evidence="10" id="KW-1185">Reference proteome</keyword>
<proteinExistence type="predicted"/>
<dbReference type="EC" id="2.1.1.72" evidence="1"/>
<dbReference type="Pfam" id="PF07669">
    <property type="entry name" value="Eco57I"/>
    <property type="match status" value="1"/>
</dbReference>
<dbReference type="RefSeq" id="WP_345579541.1">
    <property type="nucleotide sequence ID" value="NZ_BAAAXF010000040.1"/>
</dbReference>
<dbReference type="InterPro" id="IPR029063">
    <property type="entry name" value="SAM-dependent_MTases_sf"/>
</dbReference>
<dbReference type="InterPro" id="IPR002052">
    <property type="entry name" value="DNA_methylase_N6_adenine_CS"/>
</dbReference>
<dbReference type="PROSITE" id="PS00092">
    <property type="entry name" value="N6_MTASE"/>
    <property type="match status" value="1"/>
</dbReference>
<feature type="domain" description="DUF7008" evidence="8">
    <location>
        <begin position="881"/>
        <end position="1262"/>
    </location>
</feature>
<keyword evidence="4" id="KW-0949">S-adenosyl-L-methionine</keyword>
<feature type="compositionally biased region" description="Basic residues" evidence="6">
    <location>
        <begin position="1255"/>
        <end position="1266"/>
    </location>
</feature>
<dbReference type="InterPro" id="IPR050953">
    <property type="entry name" value="N4_N6_ade-DNA_methylase"/>
</dbReference>
<evidence type="ECO:0000256" key="3">
    <source>
        <dbReference type="ARBA" id="ARBA00022679"/>
    </source>
</evidence>
<evidence type="ECO:0000313" key="10">
    <source>
        <dbReference type="Proteomes" id="UP001501455"/>
    </source>
</evidence>
<evidence type="ECO:0000256" key="2">
    <source>
        <dbReference type="ARBA" id="ARBA00022603"/>
    </source>
</evidence>
<sequence length="1266" mass="142135">MTVTAEAEGTRGAGTSLDGTRLLKDLQAQARLLEDDLRERTEAEPEFRDALRAEYGKAVAAERTAAMYETWRDERVVQIAAAWVLACVFVRFSEDNGLIPDAWLSGPGDRLAEAQDRHDDFFRRNPALNDRDWLLASFEALAKSHRTVAGLFDPAHNPLFEVLPSYEAASALLAFWRRRGADGHVVHDFTDPELNTRFLGDLYQDLSEHARKTYALLQTPVFVEEFILDLTLEPAVEEFGLTPAWKHRPSGWDGEVFTDGPGGEEVVRGLRCIDPACGSGHFLLGMFERLLAKWREAEPGTEAWVLVRRALESVHGADKNPFAVAIARFRLLVAALKAGGVRELSEAPGLPIRVAVADSLLHGRGAETVTEALDTLFAENEQFYYRTEDVEGFAREVDLLGRGSYHVVVGNPPYITVKDSQENQNYRSAYFACAGKYALSVPFAQRIFELAIRAGGDHRDGGFTGQITANSFMKREFGKVLIETYFNGGPYKDPKTGRKRDFAGVELTHVIDTSGSFIPGHGTPTVILAGRNQGPRQNVPIRAVLGVRGEPNQPEDPAKGLVWMAITEQVKQPGSESEWVSSTDTARSTLAHFPWSLSGGGASETMTALGKDSSSLRDLLDRPIGFASFPGQDEVFFLSHSWFRQRNDALPLMRALVTGDVVRDWDISVNEPALVPYDAAQQPIPYEPGTAWGRHLWNMRTALGSTTSFGGKTRADSNEPWWTWYRWISERYRTPLSITFAFVATHNHFVLDRGGKVFKQSAPVIKLPEGASEERHLELLGVLNSSAADFWLKQVCQGKGNRGGERSTGRWAWEEYYEFTGTKLQEFPLPQQLPLALGQELDTLAQELAQHEPSALARATVPTREALNEAHRAQERIRARMIVLQEELDWTVYGAYGLLTADEVARTTLAKDPADLTEADVPELALGQRAFEIVLARSGAETAWFERHGSTPVTEIPADWPEAYRKVVQARIDLIEANKDIRLIERPEYKRRWSTEPWEKREATALRNWLLDAAEREELWFEERDGFTVPRPLTVNQLADALRHDQDVQAVAQLYAADHLGKRDASLATVLAAVIEAEHVPYLAALRYKDSGLRKRAQWEQVWEQQREEDRTGKRLDIKVPPKYTSADFLKHSYWSNRGKLDVPKERFISYPGASTEADGSLLLGWAGWNHRDQADALVGLIRDRVETGGWPKEDPRFVPLLAGLREVLPWVHQWYGEYDEEWEGNPAEEFQAALDTGRAERELSEADLVNWRPEKKKGGRQKKSS</sequence>
<dbReference type="Pfam" id="PF22654">
    <property type="entry name" value="DUF7008"/>
    <property type="match status" value="1"/>
</dbReference>
<dbReference type="EMBL" id="BAAAXF010000040">
    <property type="protein sequence ID" value="GAA3498897.1"/>
    <property type="molecule type" value="Genomic_DNA"/>
</dbReference>
<evidence type="ECO:0000256" key="1">
    <source>
        <dbReference type="ARBA" id="ARBA00011900"/>
    </source>
</evidence>
<comment type="catalytic activity">
    <reaction evidence="5">
        <text>a 2'-deoxyadenosine in DNA + S-adenosyl-L-methionine = an N(6)-methyl-2'-deoxyadenosine in DNA + S-adenosyl-L-homocysteine + H(+)</text>
        <dbReference type="Rhea" id="RHEA:15197"/>
        <dbReference type="Rhea" id="RHEA-COMP:12418"/>
        <dbReference type="Rhea" id="RHEA-COMP:12419"/>
        <dbReference type="ChEBI" id="CHEBI:15378"/>
        <dbReference type="ChEBI" id="CHEBI:57856"/>
        <dbReference type="ChEBI" id="CHEBI:59789"/>
        <dbReference type="ChEBI" id="CHEBI:90615"/>
        <dbReference type="ChEBI" id="CHEBI:90616"/>
        <dbReference type="EC" id="2.1.1.72"/>
    </reaction>
</comment>
<organism evidence="9 10">
    <name type="scientific">Streptomyces prasinosporus</name>
    <dbReference type="NCBI Taxonomy" id="68256"/>
    <lineage>
        <taxon>Bacteria</taxon>
        <taxon>Bacillati</taxon>
        <taxon>Actinomycetota</taxon>
        <taxon>Actinomycetes</taxon>
        <taxon>Kitasatosporales</taxon>
        <taxon>Streptomycetaceae</taxon>
        <taxon>Streptomyces</taxon>
        <taxon>Streptomyces albogriseolus group</taxon>
    </lineage>
</organism>
<dbReference type="Proteomes" id="UP001501455">
    <property type="component" value="Unassembled WGS sequence"/>
</dbReference>
<evidence type="ECO:0000256" key="5">
    <source>
        <dbReference type="ARBA" id="ARBA00047942"/>
    </source>
</evidence>
<comment type="caution">
    <text evidence="9">The sequence shown here is derived from an EMBL/GenBank/DDBJ whole genome shotgun (WGS) entry which is preliminary data.</text>
</comment>
<dbReference type="PANTHER" id="PTHR33841:SF1">
    <property type="entry name" value="DNA METHYLTRANSFERASE A"/>
    <property type="match status" value="1"/>
</dbReference>
<gene>
    <name evidence="9" type="primary">pglX</name>
    <name evidence="9" type="ORF">GCM10019016_060000</name>
</gene>
<dbReference type="PANTHER" id="PTHR33841">
    <property type="entry name" value="DNA METHYLTRANSFERASE YEEA-RELATED"/>
    <property type="match status" value="1"/>
</dbReference>
<feature type="region of interest" description="Disordered" evidence="6">
    <location>
        <begin position="1246"/>
        <end position="1266"/>
    </location>
</feature>
<dbReference type="Gene3D" id="3.40.50.150">
    <property type="entry name" value="Vaccinia Virus protein VP39"/>
    <property type="match status" value="1"/>
</dbReference>
<accession>A0ABP6TWQ6</accession>
<evidence type="ECO:0000259" key="8">
    <source>
        <dbReference type="Pfam" id="PF22654"/>
    </source>
</evidence>
<dbReference type="InterPro" id="IPR054277">
    <property type="entry name" value="DUF7008"/>
</dbReference>
<dbReference type="SUPFAM" id="SSF53335">
    <property type="entry name" value="S-adenosyl-L-methionine-dependent methyltransferases"/>
    <property type="match status" value="1"/>
</dbReference>